<gene>
    <name evidence="3" type="ORF">V5O48_004658</name>
</gene>
<protein>
    <recommendedName>
        <fullName evidence="2">Alpha/beta hydrolase fold-3 domain-containing protein</fullName>
    </recommendedName>
</protein>
<evidence type="ECO:0000256" key="1">
    <source>
        <dbReference type="ARBA" id="ARBA00022801"/>
    </source>
</evidence>
<keyword evidence="1" id="KW-0378">Hydrolase</keyword>
<dbReference type="Gene3D" id="3.40.50.1820">
    <property type="entry name" value="alpha/beta hydrolase"/>
    <property type="match status" value="1"/>
</dbReference>
<name>A0ABR3FPI7_9AGAR</name>
<reference evidence="3 4" key="1">
    <citation type="submission" date="2024-02" db="EMBL/GenBank/DDBJ databases">
        <title>A draft genome for the cacao thread blight pathogen Marasmius crinis-equi.</title>
        <authorList>
            <person name="Cohen S.P."/>
            <person name="Baruah I.K."/>
            <person name="Amoako-Attah I."/>
            <person name="Bukari Y."/>
            <person name="Meinhardt L.W."/>
            <person name="Bailey B.A."/>
        </authorList>
    </citation>
    <scope>NUCLEOTIDE SEQUENCE [LARGE SCALE GENOMIC DNA]</scope>
    <source>
        <strain evidence="3 4">GH-76</strain>
    </source>
</reference>
<feature type="domain" description="Alpha/beta hydrolase fold-3" evidence="2">
    <location>
        <begin position="98"/>
        <end position="313"/>
    </location>
</feature>
<dbReference type="InterPro" id="IPR029058">
    <property type="entry name" value="AB_hydrolase_fold"/>
</dbReference>
<dbReference type="InterPro" id="IPR013094">
    <property type="entry name" value="AB_hydrolase_3"/>
</dbReference>
<dbReference type="SUPFAM" id="SSF53474">
    <property type="entry name" value="alpha/beta-Hydrolases"/>
    <property type="match status" value="1"/>
</dbReference>
<proteinExistence type="predicted"/>
<evidence type="ECO:0000313" key="4">
    <source>
        <dbReference type="Proteomes" id="UP001465976"/>
    </source>
</evidence>
<dbReference type="Proteomes" id="UP001465976">
    <property type="component" value="Unassembled WGS sequence"/>
</dbReference>
<dbReference type="PANTHER" id="PTHR48081">
    <property type="entry name" value="AB HYDROLASE SUPERFAMILY PROTEIN C4A8.06C"/>
    <property type="match status" value="1"/>
</dbReference>
<sequence>MAEYAHLSELNPEFAEAVAKLPPAPPVLSEDLVICRKNYEEMVIPACHALFDAVNAMPPETAYTVTDRQIPVGGGVEVRARCVVPKPKAGEDGKFPLLFWIHGGGWTIGDVNWDDYKCRKLAVDRRVSVVNVEYRLAPEYPFPAAPNDCLAALKYVASNEASFSADLSRGFLIAGMSAGGNLTAVTTHLYRDDPLSKTKPLTGQIVVVPVTCHPAAVPEKFKSQLLSQEQNKEAPILPRRMMDAFWNWYKPDPSDPRASPLLFPSHRGLPPAFVQIVGLDPLRDEGLLYEKMLRESGVKTKLEIYPGVPHAFELAVPETKICRKFVDDFENAVTWLLNGAS</sequence>
<keyword evidence="4" id="KW-1185">Reference proteome</keyword>
<comment type="caution">
    <text evidence="3">The sequence shown here is derived from an EMBL/GenBank/DDBJ whole genome shotgun (WGS) entry which is preliminary data.</text>
</comment>
<accession>A0ABR3FPI7</accession>
<dbReference type="Pfam" id="PF07859">
    <property type="entry name" value="Abhydrolase_3"/>
    <property type="match status" value="1"/>
</dbReference>
<dbReference type="PANTHER" id="PTHR48081:SF8">
    <property type="entry name" value="ALPHA_BETA HYDROLASE FOLD-3 DOMAIN-CONTAINING PROTEIN-RELATED"/>
    <property type="match status" value="1"/>
</dbReference>
<organism evidence="3 4">
    <name type="scientific">Marasmius crinis-equi</name>
    <dbReference type="NCBI Taxonomy" id="585013"/>
    <lineage>
        <taxon>Eukaryota</taxon>
        <taxon>Fungi</taxon>
        <taxon>Dikarya</taxon>
        <taxon>Basidiomycota</taxon>
        <taxon>Agaricomycotina</taxon>
        <taxon>Agaricomycetes</taxon>
        <taxon>Agaricomycetidae</taxon>
        <taxon>Agaricales</taxon>
        <taxon>Marasmiineae</taxon>
        <taxon>Marasmiaceae</taxon>
        <taxon>Marasmius</taxon>
    </lineage>
</organism>
<evidence type="ECO:0000313" key="3">
    <source>
        <dbReference type="EMBL" id="KAL0577334.1"/>
    </source>
</evidence>
<dbReference type="EMBL" id="JBAHYK010000164">
    <property type="protein sequence ID" value="KAL0577334.1"/>
    <property type="molecule type" value="Genomic_DNA"/>
</dbReference>
<dbReference type="InterPro" id="IPR050300">
    <property type="entry name" value="GDXG_lipolytic_enzyme"/>
</dbReference>
<evidence type="ECO:0000259" key="2">
    <source>
        <dbReference type="Pfam" id="PF07859"/>
    </source>
</evidence>